<comment type="caution">
    <text evidence="2">The sequence shown here is derived from an EMBL/GenBank/DDBJ whole genome shotgun (WGS) entry which is preliminary data.</text>
</comment>
<evidence type="ECO:0000256" key="1">
    <source>
        <dbReference type="SAM" id="Phobius"/>
    </source>
</evidence>
<name>A0A9W5ARK9_CAMHY</name>
<reference evidence="2 3" key="1">
    <citation type="submission" date="2015-11" db="EMBL/GenBank/DDBJ databases">
        <authorList>
            <consortium name="Pathogen Informatics"/>
        </authorList>
    </citation>
    <scope>NUCLEOTIDE SEQUENCE [LARGE SCALE GENOMIC DNA]</scope>
    <source>
        <strain evidence="2 3">006A-0191</strain>
    </source>
</reference>
<sequence>MTFENFAIFGVCSFILIGIVICFNKIKSPAGLVFCIGGIIASAAFILSAFGIVSDEELQCKLFWFSIFVGGICFPTALILSIAEK</sequence>
<evidence type="ECO:0000313" key="2">
    <source>
        <dbReference type="EMBL" id="CUU79240.1"/>
    </source>
</evidence>
<accession>A0A9W5ARK9</accession>
<feature type="transmembrane region" description="Helical" evidence="1">
    <location>
        <begin position="62"/>
        <end position="83"/>
    </location>
</feature>
<dbReference type="RefSeq" id="WP_059431085.1">
    <property type="nucleotide sequence ID" value="NZ_FAUW01000002.1"/>
</dbReference>
<feature type="transmembrane region" description="Helical" evidence="1">
    <location>
        <begin position="6"/>
        <end position="23"/>
    </location>
</feature>
<dbReference type="AlphaFoldDB" id="A0A9W5ARK9"/>
<keyword evidence="1" id="KW-0812">Transmembrane</keyword>
<keyword evidence="1" id="KW-0472">Membrane</keyword>
<evidence type="ECO:0000313" key="3">
    <source>
        <dbReference type="Proteomes" id="UP000052257"/>
    </source>
</evidence>
<organism evidence="2 3">
    <name type="scientific">Campylobacter hyointestinalis subsp. hyointestinalis</name>
    <dbReference type="NCBI Taxonomy" id="91352"/>
    <lineage>
        <taxon>Bacteria</taxon>
        <taxon>Pseudomonadati</taxon>
        <taxon>Campylobacterota</taxon>
        <taxon>Epsilonproteobacteria</taxon>
        <taxon>Campylobacterales</taxon>
        <taxon>Campylobacteraceae</taxon>
        <taxon>Campylobacter</taxon>
    </lineage>
</organism>
<protein>
    <submittedName>
        <fullName evidence="2">Uncharacterized protein</fullName>
    </submittedName>
</protein>
<keyword evidence="1" id="KW-1133">Transmembrane helix</keyword>
<gene>
    <name evidence="2" type="ORF">ERS739220_01051</name>
</gene>
<dbReference type="EMBL" id="FAUW01000002">
    <property type="protein sequence ID" value="CUU79240.1"/>
    <property type="molecule type" value="Genomic_DNA"/>
</dbReference>
<feature type="transmembrane region" description="Helical" evidence="1">
    <location>
        <begin position="30"/>
        <end position="50"/>
    </location>
</feature>
<proteinExistence type="predicted"/>
<dbReference type="Proteomes" id="UP000052257">
    <property type="component" value="Unassembled WGS sequence"/>
</dbReference>